<proteinExistence type="predicted"/>
<sequence length="131" mass="14163">MHHRTRSTPARTTLPASPPITSRASSPGLLEREEIRRALLRSRPELSGRISTGPSGSLTIPRPGGACVEIGRMRRAGRVRWVVVASDGDRPSVLEVESAAHAAGLAIAALSAPRERPAPPESRARPMRRRR</sequence>
<protein>
    <submittedName>
        <fullName evidence="2">Uncharacterized protein</fullName>
    </submittedName>
</protein>
<feature type="region of interest" description="Disordered" evidence="1">
    <location>
        <begin position="110"/>
        <end position="131"/>
    </location>
</feature>
<gene>
    <name evidence="2" type="ORF">BF93_01940</name>
</gene>
<dbReference type="EMBL" id="JDYK01000013">
    <property type="protein sequence ID" value="EWS80637.1"/>
    <property type="molecule type" value="Genomic_DNA"/>
</dbReference>
<evidence type="ECO:0000256" key="1">
    <source>
        <dbReference type="SAM" id="MobiDB-lite"/>
    </source>
</evidence>
<evidence type="ECO:0000313" key="2">
    <source>
        <dbReference type="EMBL" id="EWS80637.1"/>
    </source>
</evidence>
<evidence type="ECO:0000313" key="3">
    <source>
        <dbReference type="Proteomes" id="UP000023067"/>
    </source>
</evidence>
<dbReference type="AlphaFoldDB" id="Z9JSA7"/>
<dbReference type="eggNOG" id="ENOG5031E0R">
    <property type="taxonomic scope" value="Bacteria"/>
</dbReference>
<accession>Z9JSA7</accession>
<name>Z9JSA7_9MICO</name>
<reference evidence="2 3" key="1">
    <citation type="submission" date="2014-02" db="EMBL/GenBank/DDBJ databases">
        <title>Genome sequence of Brachybacterium phenoliresistens strain W13A50.</title>
        <authorList>
            <person name="Wang X."/>
        </authorList>
    </citation>
    <scope>NUCLEOTIDE SEQUENCE [LARGE SCALE GENOMIC DNA]</scope>
    <source>
        <strain evidence="2 3">W13A50</strain>
    </source>
</reference>
<dbReference type="HOGENOM" id="CLU_1923580_0_0_11"/>
<feature type="compositionally biased region" description="Basic and acidic residues" evidence="1">
    <location>
        <begin position="30"/>
        <end position="46"/>
    </location>
</feature>
<feature type="region of interest" description="Disordered" evidence="1">
    <location>
        <begin position="1"/>
        <end position="64"/>
    </location>
</feature>
<feature type="compositionally biased region" description="Basic and acidic residues" evidence="1">
    <location>
        <begin position="113"/>
        <end position="124"/>
    </location>
</feature>
<dbReference type="RefSeq" id="WP_051486904.1">
    <property type="nucleotide sequence ID" value="NZ_KK069997.1"/>
</dbReference>
<comment type="caution">
    <text evidence="2">The sequence shown here is derived from an EMBL/GenBank/DDBJ whole genome shotgun (WGS) entry which is preliminary data.</text>
</comment>
<feature type="compositionally biased region" description="Polar residues" evidence="1">
    <location>
        <begin position="49"/>
        <end position="58"/>
    </location>
</feature>
<feature type="compositionally biased region" description="Polar residues" evidence="1">
    <location>
        <begin position="7"/>
        <end position="25"/>
    </location>
</feature>
<organism evidence="2 3">
    <name type="scientific">Brachybacterium phenoliresistens</name>
    <dbReference type="NCBI Taxonomy" id="396014"/>
    <lineage>
        <taxon>Bacteria</taxon>
        <taxon>Bacillati</taxon>
        <taxon>Actinomycetota</taxon>
        <taxon>Actinomycetes</taxon>
        <taxon>Micrococcales</taxon>
        <taxon>Dermabacteraceae</taxon>
        <taxon>Brachybacterium</taxon>
    </lineage>
</organism>
<keyword evidence="3" id="KW-1185">Reference proteome</keyword>
<dbReference type="Proteomes" id="UP000023067">
    <property type="component" value="Unassembled WGS sequence"/>
</dbReference>